<dbReference type="EMBL" id="WUEY01000006">
    <property type="protein sequence ID" value="NEI70943.1"/>
    <property type="molecule type" value="Genomic_DNA"/>
</dbReference>
<feature type="transmembrane region" description="Helical" evidence="1">
    <location>
        <begin position="20"/>
        <end position="39"/>
    </location>
</feature>
<accession>A0A6L9U4V2</accession>
<evidence type="ECO:0000313" key="3">
    <source>
        <dbReference type="Proteomes" id="UP000483035"/>
    </source>
</evidence>
<dbReference type="Proteomes" id="UP000483035">
    <property type="component" value="Unassembled WGS sequence"/>
</dbReference>
<name>A0A6L9U4V2_9HYPH</name>
<keyword evidence="1" id="KW-0812">Transmembrane</keyword>
<evidence type="ECO:0000256" key="1">
    <source>
        <dbReference type="SAM" id="Phobius"/>
    </source>
</evidence>
<dbReference type="RefSeq" id="WP_163987430.1">
    <property type="nucleotide sequence ID" value="NZ_WUEY01000006.1"/>
</dbReference>
<dbReference type="AlphaFoldDB" id="A0A6L9U4V2"/>
<sequence length="86" mass="9398">MDDIDDQAFYDFLRNVGPRGVRAFAFWLASFILLLCLPYEHPNSFLLSIGLGLLASVNLGARIAAIAVFVVFVLNVLPPQVFSAIG</sequence>
<proteinExistence type="predicted"/>
<feature type="transmembrane region" description="Helical" evidence="1">
    <location>
        <begin position="51"/>
        <end position="74"/>
    </location>
</feature>
<keyword evidence="1" id="KW-1133">Transmembrane helix</keyword>
<comment type="caution">
    <text evidence="2">The sequence shown here is derived from an EMBL/GenBank/DDBJ whole genome shotgun (WGS) entry which is preliminary data.</text>
</comment>
<keyword evidence="1" id="KW-0472">Membrane</keyword>
<gene>
    <name evidence="2" type="ORF">GR212_15270</name>
</gene>
<evidence type="ECO:0000313" key="2">
    <source>
        <dbReference type="EMBL" id="NEI70943.1"/>
    </source>
</evidence>
<reference evidence="2 3" key="1">
    <citation type="submission" date="2019-12" db="EMBL/GenBank/DDBJ databases">
        <title>Rhizobium genotypes associated with high levels of biological nitrogen fixation by grain legumes in a temperate-maritime cropping system.</title>
        <authorList>
            <person name="Maluk M."/>
            <person name="Francesc Ferrando Molina F."/>
            <person name="Lopez Del Egido L."/>
            <person name="Lafos M."/>
            <person name="Langarica-Fuentes A."/>
            <person name="Gebre Yohannes G."/>
            <person name="Young M.W."/>
            <person name="Martin P."/>
            <person name="Gantlett R."/>
            <person name="Kenicer G."/>
            <person name="Hawes C."/>
            <person name="Begg G.S."/>
            <person name="Quilliam R.S."/>
            <person name="Squire G.R."/>
            <person name="Poole P.S."/>
            <person name="Young P.W."/>
            <person name="Iannetta P.M."/>
            <person name="James E.K."/>
        </authorList>
    </citation>
    <scope>NUCLEOTIDE SEQUENCE [LARGE SCALE GENOMIC DNA]</scope>
    <source>
        <strain evidence="2 3">JHI1118</strain>
    </source>
</reference>
<organism evidence="2 3">
    <name type="scientific">Rhizobium lusitanum</name>
    <dbReference type="NCBI Taxonomy" id="293958"/>
    <lineage>
        <taxon>Bacteria</taxon>
        <taxon>Pseudomonadati</taxon>
        <taxon>Pseudomonadota</taxon>
        <taxon>Alphaproteobacteria</taxon>
        <taxon>Hyphomicrobiales</taxon>
        <taxon>Rhizobiaceae</taxon>
        <taxon>Rhizobium/Agrobacterium group</taxon>
        <taxon>Rhizobium</taxon>
    </lineage>
</organism>
<protein>
    <submittedName>
        <fullName evidence="2">Uncharacterized protein</fullName>
    </submittedName>
</protein>